<keyword evidence="3" id="KW-1185">Reference proteome</keyword>
<dbReference type="SUPFAM" id="SSF50494">
    <property type="entry name" value="Trypsin-like serine proteases"/>
    <property type="match status" value="2"/>
</dbReference>
<dbReference type="PANTHER" id="PTHR43019:SF23">
    <property type="entry name" value="PROTEASE DO-LIKE 5, CHLOROPLASTIC"/>
    <property type="match status" value="1"/>
</dbReference>
<dbReference type="RefSeq" id="WP_288879090.1">
    <property type="nucleotide sequence ID" value="NZ_CBFGNQ010000001.1"/>
</dbReference>
<evidence type="ECO:0000313" key="2">
    <source>
        <dbReference type="EMBL" id="MEJ2903428.1"/>
    </source>
</evidence>
<dbReference type="InterPro" id="IPR043504">
    <property type="entry name" value="Peptidase_S1_PA_chymotrypsin"/>
</dbReference>
<dbReference type="SMART" id="SM00228">
    <property type="entry name" value="PDZ"/>
    <property type="match status" value="1"/>
</dbReference>
<sequence length="571" mass="62811">MIIIKKTFTTGVFLLLLSAQCFGQKFRPKKLEETLSIAVKKAYGASVRIWGYDTLKKVQTSAQFTGVVVTAQGHILTAAHVNQPDNTYLIMFPNGKSHVARGLGEIEFTENKMFPDVALMKIIEAGAWPYAEMGWSSSLKIDEPCLSIAYPETLNQTLPTLRFGRITDLKNQFGFIQSTCVMEPGDSGGPLFDHFGRVVALHSAIGTDEDENYEIPIDLYRKYWTALNVSKTYGALPSNEDAVGNDPLQSAILNIPALQDQQGSFSTLTTELKESCLGISSTVHGKTQKINGTLISLTARSAVGNNVINSLVISKSSLIGEDPVVFTANKSFALKVILRDPENDLVLLQPIGSIQGGIQLKQFNRDSLSFQRLGKFLISPLPDRPDQVSVIGSMYFNAPKRFSIGYLGAMATFKDSNIVITAVQPGSPAGISGIAVGDRVLSINDMAINKPEDYGAELMKFWPFDSLTFKIKRLDQLYFKNLTLDVFKSPLSTHPAELFNGGKSIRRDGFTQVFSHDGRVKPEECGGPVFDLKNRFCGINIARSSRTTTLVVPTEVLLRLIERYQSSLPTR</sequence>
<dbReference type="InterPro" id="IPR001478">
    <property type="entry name" value="PDZ"/>
</dbReference>
<proteinExistence type="predicted"/>
<organism evidence="2 3">
    <name type="scientific">Pedobacter panaciterrae</name>
    <dbReference type="NCBI Taxonomy" id="363849"/>
    <lineage>
        <taxon>Bacteria</taxon>
        <taxon>Pseudomonadati</taxon>
        <taxon>Bacteroidota</taxon>
        <taxon>Sphingobacteriia</taxon>
        <taxon>Sphingobacteriales</taxon>
        <taxon>Sphingobacteriaceae</taxon>
        <taxon>Pedobacter</taxon>
    </lineage>
</organism>
<comment type="caution">
    <text evidence="2">The sequence shown here is derived from an EMBL/GenBank/DDBJ whole genome shotgun (WGS) entry which is preliminary data.</text>
</comment>
<dbReference type="Gene3D" id="2.30.42.10">
    <property type="match status" value="1"/>
</dbReference>
<reference evidence="2 3" key="1">
    <citation type="submission" date="2024-03" db="EMBL/GenBank/DDBJ databases">
        <title>Sequence of Lycoming College Course Isolates.</title>
        <authorList>
            <person name="Plotts O."/>
            <person name="Newman J."/>
        </authorList>
    </citation>
    <scope>NUCLEOTIDE SEQUENCE [LARGE SCALE GENOMIC DNA]</scope>
    <source>
        <strain evidence="2 3">CJB-3</strain>
    </source>
</reference>
<dbReference type="InterPro" id="IPR036034">
    <property type="entry name" value="PDZ_sf"/>
</dbReference>
<dbReference type="InterPro" id="IPR009003">
    <property type="entry name" value="Peptidase_S1_PA"/>
</dbReference>
<dbReference type="PROSITE" id="PS50106">
    <property type="entry name" value="PDZ"/>
    <property type="match status" value="1"/>
</dbReference>
<gene>
    <name evidence="2" type="ORF">WAE58_13375</name>
</gene>
<dbReference type="PANTHER" id="PTHR43019">
    <property type="entry name" value="SERINE ENDOPROTEASE DEGS"/>
    <property type="match status" value="1"/>
</dbReference>
<dbReference type="Gene3D" id="2.40.10.120">
    <property type="match status" value="1"/>
</dbReference>
<accession>A0ABU8NNH5</accession>
<dbReference type="Pfam" id="PF13365">
    <property type="entry name" value="Trypsin_2"/>
    <property type="match status" value="1"/>
</dbReference>
<name>A0ABU8NNH5_9SPHI</name>
<evidence type="ECO:0000313" key="3">
    <source>
        <dbReference type="Proteomes" id="UP001378956"/>
    </source>
</evidence>
<dbReference type="InterPro" id="IPR041489">
    <property type="entry name" value="PDZ_6"/>
</dbReference>
<protein>
    <submittedName>
        <fullName evidence="2">Trypsin-like peptidase domain-containing protein</fullName>
    </submittedName>
</protein>
<dbReference type="Proteomes" id="UP001378956">
    <property type="component" value="Unassembled WGS sequence"/>
</dbReference>
<feature type="domain" description="PDZ" evidence="1">
    <location>
        <begin position="405"/>
        <end position="448"/>
    </location>
</feature>
<dbReference type="SUPFAM" id="SSF50156">
    <property type="entry name" value="PDZ domain-like"/>
    <property type="match status" value="1"/>
</dbReference>
<dbReference type="EMBL" id="JBBEUB010000004">
    <property type="protein sequence ID" value="MEJ2903428.1"/>
    <property type="molecule type" value="Genomic_DNA"/>
</dbReference>
<evidence type="ECO:0000259" key="1">
    <source>
        <dbReference type="PROSITE" id="PS50106"/>
    </source>
</evidence>
<dbReference type="Pfam" id="PF17820">
    <property type="entry name" value="PDZ_6"/>
    <property type="match status" value="1"/>
</dbReference>
<dbReference type="Gene3D" id="2.40.10.10">
    <property type="entry name" value="Trypsin-like serine proteases"/>
    <property type="match status" value="1"/>
</dbReference>